<dbReference type="SUPFAM" id="SSF46785">
    <property type="entry name" value="Winged helix' DNA-binding domain"/>
    <property type="match status" value="1"/>
</dbReference>
<feature type="domain" description="HTH marR-type" evidence="5">
    <location>
        <begin position="10"/>
        <end position="142"/>
    </location>
</feature>
<dbReference type="CDD" id="cd00090">
    <property type="entry name" value="HTH_ARSR"/>
    <property type="match status" value="1"/>
</dbReference>
<dbReference type="InterPro" id="IPR000835">
    <property type="entry name" value="HTH_MarR-typ"/>
</dbReference>
<reference evidence="6 7" key="1">
    <citation type="journal article" date="2014" name="Int. J. Syst. Evol. Microbiol.">
        <title>Complete genome sequence of Corynebacterium casei LMG S-19264T (=DSM 44701T), isolated from a smear-ripened cheese.</title>
        <authorList>
            <consortium name="US DOE Joint Genome Institute (JGI-PGF)"/>
            <person name="Walter F."/>
            <person name="Albersmeier A."/>
            <person name="Kalinowski J."/>
            <person name="Ruckert C."/>
        </authorList>
    </citation>
    <scope>NUCLEOTIDE SEQUENCE [LARGE SCALE GENOMIC DNA]</scope>
    <source>
        <strain evidence="6 7">CGMCC 1.9161</strain>
    </source>
</reference>
<dbReference type="InterPro" id="IPR039422">
    <property type="entry name" value="MarR/SlyA-like"/>
</dbReference>
<dbReference type="InterPro" id="IPR036388">
    <property type="entry name" value="WH-like_DNA-bd_sf"/>
</dbReference>
<dbReference type="InterPro" id="IPR011991">
    <property type="entry name" value="ArsR-like_HTH"/>
</dbReference>
<proteinExistence type="predicted"/>
<keyword evidence="7" id="KW-1185">Reference proteome</keyword>
<keyword evidence="3" id="KW-0804">Transcription</keyword>
<dbReference type="PROSITE" id="PS50995">
    <property type="entry name" value="HTH_MARR_2"/>
    <property type="match status" value="1"/>
</dbReference>
<dbReference type="RefSeq" id="WP_188915246.1">
    <property type="nucleotide sequence ID" value="NZ_BMMF01000015.1"/>
</dbReference>
<evidence type="ECO:0000313" key="7">
    <source>
        <dbReference type="Proteomes" id="UP000600449"/>
    </source>
</evidence>
<dbReference type="PANTHER" id="PTHR33164">
    <property type="entry name" value="TRANSCRIPTIONAL REGULATOR, MARR FAMILY"/>
    <property type="match status" value="1"/>
</dbReference>
<evidence type="ECO:0000259" key="5">
    <source>
        <dbReference type="PROSITE" id="PS50995"/>
    </source>
</evidence>
<sequence>MSGKSKHPGSKSVGWALVQAARLHRSRMGDRLAELGLFAGQEQVVQALAAEGQMTMGELASILRVRPPTASKTVSRLAALGLVERRAEPDDARVVRVGLTAEGAAKAEAIAALWDDVESELLGDFDGKDRKRLRKLLRKVARNLAEATGADARGLDAADEEPDEPDVDEPPPRAPRTALGEDETVKDAAAPTLAHSA</sequence>
<dbReference type="Proteomes" id="UP000600449">
    <property type="component" value="Unassembled WGS sequence"/>
</dbReference>
<dbReference type="PANTHER" id="PTHR33164:SF64">
    <property type="entry name" value="TRANSCRIPTIONAL REGULATOR SLYA"/>
    <property type="match status" value="1"/>
</dbReference>
<evidence type="ECO:0000256" key="4">
    <source>
        <dbReference type="SAM" id="MobiDB-lite"/>
    </source>
</evidence>
<keyword evidence="2" id="KW-0238">DNA-binding</keyword>
<dbReference type="InterPro" id="IPR036390">
    <property type="entry name" value="WH_DNA-bd_sf"/>
</dbReference>
<dbReference type="SMART" id="SM00347">
    <property type="entry name" value="HTH_MARR"/>
    <property type="match status" value="1"/>
</dbReference>
<feature type="compositionally biased region" description="Acidic residues" evidence="4">
    <location>
        <begin position="157"/>
        <end position="169"/>
    </location>
</feature>
<accession>A0A917QH85</accession>
<organism evidence="6 7">
    <name type="scientific">Salinarimonas ramus</name>
    <dbReference type="NCBI Taxonomy" id="690164"/>
    <lineage>
        <taxon>Bacteria</taxon>
        <taxon>Pseudomonadati</taxon>
        <taxon>Pseudomonadota</taxon>
        <taxon>Alphaproteobacteria</taxon>
        <taxon>Hyphomicrobiales</taxon>
        <taxon>Salinarimonadaceae</taxon>
        <taxon>Salinarimonas</taxon>
    </lineage>
</organism>
<comment type="caution">
    <text evidence="6">The sequence shown here is derived from an EMBL/GenBank/DDBJ whole genome shotgun (WGS) entry which is preliminary data.</text>
</comment>
<dbReference type="Gene3D" id="1.10.10.10">
    <property type="entry name" value="Winged helix-like DNA-binding domain superfamily/Winged helix DNA-binding domain"/>
    <property type="match status" value="1"/>
</dbReference>
<dbReference type="AlphaFoldDB" id="A0A917QH85"/>
<dbReference type="GO" id="GO:0003700">
    <property type="term" value="F:DNA-binding transcription factor activity"/>
    <property type="evidence" value="ECO:0007669"/>
    <property type="project" value="InterPro"/>
</dbReference>
<evidence type="ECO:0000313" key="6">
    <source>
        <dbReference type="EMBL" id="GGK50606.1"/>
    </source>
</evidence>
<dbReference type="GO" id="GO:0006950">
    <property type="term" value="P:response to stress"/>
    <property type="evidence" value="ECO:0007669"/>
    <property type="project" value="TreeGrafter"/>
</dbReference>
<dbReference type="GO" id="GO:0003677">
    <property type="term" value="F:DNA binding"/>
    <property type="evidence" value="ECO:0007669"/>
    <property type="project" value="UniProtKB-KW"/>
</dbReference>
<name>A0A917QH85_9HYPH</name>
<dbReference type="PRINTS" id="PR00598">
    <property type="entry name" value="HTHMARR"/>
</dbReference>
<dbReference type="Pfam" id="PF12802">
    <property type="entry name" value="MarR_2"/>
    <property type="match status" value="1"/>
</dbReference>
<evidence type="ECO:0000256" key="1">
    <source>
        <dbReference type="ARBA" id="ARBA00023015"/>
    </source>
</evidence>
<protein>
    <recommendedName>
        <fullName evidence="5">HTH marR-type domain-containing protein</fullName>
    </recommendedName>
</protein>
<evidence type="ECO:0000256" key="3">
    <source>
        <dbReference type="ARBA" id="ARBA00023163"/>
    </source>
</evidence>
<dbReference type="EMBL" id="BMMF01000015">
    <property type="protein sequence ID" value="GGK50606.1"/>
    <property type="molecule type" value="Genomic_DNA"/>
</dbReference>
<gene>
    <name evidence="6" type="ORF">GCM10011322_42080</name>
</gene>
<evidence type="ECO:0000256" key="2">
    <source>
        <dbReference type="ARBA" id="ARBA00023125"/>
    </source>
</evidence>
<feature type="region of interest" description="Disordered" evidence="4">
    <location>
        <begin position="148"/>
        <end position="197"/>
    </location>
</feature>
<keyword evidence="1" id="KW-0805">Transcription regulation</keyword>